<comment type="caution">
    <text evidence="3">The sequence shown here is derived from an EMBL/GenBank/DDBJ whole genome shotgun (WGS) entry which is preliminary data.</text>
</comment>
<feature type="transmembrane region" description="Helical" evidence="2">
    <location>
        <begin position="460"/>
        <end position="485"/>
    </location>
</feature>
<reference evidence="3 4" key="1">
    <citation type="journal article" date="2015" name="Nature">
        <title>rRNA introns, odd ribosomes, and small enigmatic genomes across a large radiation of phyla.</title>
        <authorList>
            <person name="Brown C.T."/>
            <person name="Hug L.A."/>
            <person name="Thomas B.C."/>
            <person name="Sharon I."/>
            <person name="Castelle C.J."/>
            <person name="Singh A."/>
            <person name="Wilkins M.J."/>
            <person name="Williams K.H."/>
            <person name="Banfield J.F."/>
        </authorList>
    </citation>
    <scope>NUCLEOTIDE SEQUENCE [LARGE SCALE GENOMIC DNA]</scope>
</reference>
<evidence type="ECO:0000256" key="1">
    <source>
        <dbReference type="SAM" id="MobiDB-lite"/>
    </source>
</evidence>
<feature type="compositionally biased region" description="Low complexity" evidence="1">
    <location>
        <begin position="614"/>
        <end position="634"/>
    </location>
</feature>
<dbReference type="EMBL" id="LBQB01000002">
    <property type="protein sequence ID" value="KKP69942.1"/>
    <property type="molecule type" value="Genomic_DNA"/>
</dbReference>
<feature type="region of interest" description="Disordered" evidence="1">
    <location>
        <begin position="503"/>
        <end position="522"/>
    </location>
</feature>
<organism evidence="3 4">
    <name type="scientific">candidate division CPR3 bacterium GW2011_GWF2_35_18</name>
    <dbReference type="NCBI Taxonomy" id="1618350"/>
    <lineage>
        <taxon>Bacteria</taxon>
        <taxon>Bacteria division CPR3</taxon>
    </lineage>
</organism>
<accession>A0A0G0ERH1</accession>
<feature type="transmembrane region" description="Helical" evidence="2">
    <location>
        <begin position="39"/>
        <end position="57"/>
    </location>
</feature>
<name>A0A0G0ERH1_UNCC3</name>
<feature type="region of interest" description="Disordered" evidence="1">
    <location>
        <begin position="600"/>
        <end position="645"/>
    </location>
</feature>
<protein>
    <submittedName>
        <fullName evidence="3">Laminin G, domain-containing 2</fullName>
    </submittedName>
</protein>
<feature type="region of interest" description="Disordered" evidence="1">
    <location>
        <begin position="417"/>
        <end position="436"/>
    </location>
</feature>
<evidence type="ECO:0000313" key="3">
    <source>
        <dbReference type="EMBL" id="KKP69942.1"/>
    </source>
</evidence>
<gene>
    <name evidence="3" type="ORF">UR67_C0002G0062</name>
</gene>
<dbReference type="Proteomes" id="UP000034581">
    <property type="component" value="Unassembled WGS sequence"/>
</dbReference>
<evidence type="ECO:0000313" key="4">
    <source>
        <dbReference type="Proteomes" id="UP000034581"/>
    </source>
</evidence>
<feature type="transmembrane region" description="Helical" evidence="2">
    <location>
        <begin position="151"/>
        <end position="170"/>
    </location>
</feature>
<evidence type="ECO:0000256" key="2">
    <source>
        <dbReference type="SAM" id="Phobius"/>
    </source>
</evidence>
<feature type="compositionally biased region" description="Acidic residues" evidence="1">
    <location>
        <begin position="427"/>
        <end position="436"/>
    </location>
</feature>
<dbReference type="PATRIC" id="fig|1618350.3.peg.367"/>
<feature type="transmembrane region" description="Helical" evidence="2">
    <location>
        <begin position="83"/>
        <end position="100"/>
    </location>
</feature>
<feature type="transmembrane region" description="Helical" evidence="2">
    <location>
        <begin position="351"/>
        <end position="370"/>
    </location>
</feature>
<feature type="transmembrane region" description="Helical" evidence="2">
    <location>
        <begin position="177"/>
        <end position="197"/>
    </location>
</feature>
<keyword evidence="2" id="KW-0472">Membrane</keyword>
<feature type="transmembrane region" description="Helical" evidence="2">
    <location>
        <begin position="16"/>
        <end position="33"/>
    </location>
</feature>
<proteinExistence type="predicted"/>
<dbReference type="AlphaFoldDB" id="A0A0G0ERH1"/>
<keyword evidence="2" id="KW-1133">Transmembrane helix</keyword>
<feature type="transmembrane region" description="Helical" evidence="2">
    <location>
        <begin position="203"/>
        <end position="228"/>
    </location>
</feature>
<feature type="transmembrane region" description="Helical" evidence="2">
    <location>
        <begin position="376"/>
        <end position="398"/>
    </location>
</feature>
<keyword evidence="2" id="KW-0812">Transmembrane</keyword>
<sequence length="645" mass="71919">MATKSKTPKKSNPGRWLRIGLVILAIIAILAQYKFLSNGIGWISLEAAIGLLTWVTVDMRKWIHYAEKASPQYFLMKETFPKIRFIAVVVFGTLATFIFWGWFTAVITALILGLGVIYIYPSKTDKQELTIWITLVSLIVAYTTKNVFHLNWWYFVAIAISITVSLISWANRKKLPWKSIVAIVIVIWIVFLIGAGIDKLITASWWAWWISVLVEFAILLIVGILGLLSYHSYLSFADWVHAFANWLLFVPEEETESVEKRLTNAITAVRNNIENADEAFLQLCNELQINFGQTDIWTMVRGSDEVEDVVDALMSMIPAEEESEPAEKTPKPKFWTKWGESWLMAHRNLRISLIIFVSLFALGTILEWVFGKTDFTQHIVAPVTALAFLVTVWLAAWYHCGIRNGFLRWTGSRRQPKAVAPKPADESAGEQTDDDDEEVTVLQFFQEMGKYIKPTQREKIGISIILLGSAVLVAVVIGLIFIMIFTSGFRINAIEYQLDQPTATNQPTRWPTAAPSVTPAPGYDDTQLRDDLSNVLQSFGDAMQTPQAENDAENLDQWSEINALNAQMNNMYDVVSTLESNNANLQTTVNAQATTIATLQTPAPTNTPTPTVTPSPTATQTPTPTASPSATATPGVLPTIGPANP</sequence>